<dbReference type="Proteomes" id="UP000183812">
    <property type="component" value="Unassembled WGS sequence"/>
</dbReference>
<sequence>MYSIPIIEKLGGREAVANALIRQTDQGPRPVDKRALNMWIMRGSIPGYAIKQLVQLAKRRRVRIEDGDFERHGTSRKSKKKEVKA</sequence>
<evidence type="ECO:0000313" key="2">
    <source>
        <dbReference type="EMBL" id="SDF11045.1"/>
    </source>
</evidence>
<gene>
    <name evidence="2" type="ORF">SAMN04244550_01668</name>
</gene>
<organism evidence="2 3">
    <name type="scientific">Rhodobacter capsulatus</name>
    <name type="common">Rhodopseudomonas capsulata</name>
    <dbReference type="NCBI Taxonomy" id="1061"/>
    <lineage>
        <taxon>Bacteria</taxon>
        <taxon>Pseudomonadati</taxon>
        <taxon>Pseudomonadota</taxon>
        <taxon>Alphaproteobacteria</taxon>
        <taxon>Rhodobacterales</taxon>
        <taxon>Rhodobacter group</taxon>
        <taxon>Rhodobacter</taxon>
    </lineage>
</organism>
<evidence type="ECO:0000313" key="3">
    <source>
        <dbReference type="Proteomes" id="UP000183812"/>
    </source>
</evidence>
<reference evidence="2 3" key="1">
    <citation type="submission" date="2016-10" db="EMBL/GenBank/DDBJ databases">
        <authorList>
            <person name="de Groot N.N."/>
        </authorList>
    </citation>
    <scope>NUCLEOTIDE SEQUENCE [LARGE SCALE GENOMIC DNA]</scope>
    <source>
        <strain evidence="3">DSM 938 / 37b4</strain>
    </source>
</reference>
<feature type="region of interest" description="Disordered" evidence="1">
    <location>
        <begin position="65"/>
        <end position="85"/>
    </location>
</feature>
<name>A0A1G7IEI8_RHOCA</name>
<dbReference type="EMBL" id="FNAY01000007">
    <property type="protein sequence ID" value="SDF11045.1"/>
    <property type="molecule type" value="Genomic_DNA"/>
</dbReference>
<protein>
    <submittedName>
        <fullName evidence="2">Uncharacterized protein</fullName>
    </submittedName>
</protein>
<feature type="compositionally biased region" description="Basic residues" evidence="1">
    <location>
        <begin position="74"/>
        <end position="85"/>
    </location>
</feature>
<accession>A0A1G7IEI8</accession>
<dbReference type="AlphaFoldDB" id="A0A1G7IEI8"/>
<proteinExistence type="predicted"/>
<evidence type="ECO:0000256" key="1">
    <source>
        <dbReference type="SAM" id="MobiDB-lite"/>
    </source>
</evidence>
<dbReference type="RefSeq" id="WP_081348848.1">
    <property type="nucleotide sequence ID" value="NZ_CP119563.1"/>
</dbReference>